<evidence type="ECO:0000313" key="3">
    <source>
        <dbReference type="Proteomes" id="UP000186143"/>
    </source>
</evidence>
<dbReference type="OrthoDB" id="7837485at2"/>
<dbReference type="InterPro" id="IPR010621">
    <property type="entry name" value="DUF1214"/>
</dbReference>
<dbReference type="RefSeq" id="WP_075635487.1">
    <property type="nucleotide sequence ID" value="NZ_MKIO01000031.1"/>
</dbReference>
<dbReference type="PANTHER" id="PTHR36509:SF2">
    <property type="entry name" value="BLL3101 PROTEIN"/>
    <property type="match status" value="1"/>
</dbReference>
<dbReference type="STRING" id="1672749.BJF92_14120"/>
<proteinExistence type="predicted"/>
<feature type="domain" description="DUF1214" evidence="1">
    <location>
        <begin position="72"/>
        <end position="171"/>
    </location>
</feature>
<accession>A0A1Q9AI94</accession>
<dbReference type="Proteomes" id="UP000186143">
    <property type="component" value="Unassembled WGS sequence"/>
</dbReference>
<name>A0A1Q9AI94_9HYPH</name>
<protein>
    <recommendedName>
        <fullName evidence="1">DUF1214 domain-containing protein</fullName>
    </recommendedName>
</protein>
<gene>
    <name evidence="2" type="ORF">BJF92_14120</name>
</gene>
<dbReference type="InterPro" id="IPR012038">
    <property type="entry name" value="UCP009471"/>
</dbReference>
<dbReference type="Pfam" id="PF06742">
    <property type="entry name" value="DUF1214"/>
    <property type="match status" value="1"/>
</dbReference>
<dbReference type="Gene3D" id="2.60.120.600">
    <property type="entry name" value="Domain of unknown function DUF1214, C-terminal domain"/>
    <property type="match status" value="1"/>
</dbReference>
<evidence type="ECO:0000313" key="2">
    <source>
        <dbReference type="EMBL" id="OLP54926.1"/>
    </source>
</evidence>
<sequence length="196" mass="20341">MFRVPFLVALALSVAFGLGIASAVQALKTTVGFGVIALGPWTAFPNAQTASADPYARAHRARQGRLLYGGAEGLQFIASVDSAGAPLEAACAYEIAGQTPVARFWTLYMTDLQDRTLTAAPELPTALNSWTALHEGDGVIHIRLSAAAQPGNWLALTAAGPFRLVLTLLDTPTAGSSGLIDLGMPAIRKLGCGSHA</sequence>
<dbReference type="EMBL" id="MKIO01000031">
    <property type="protein sequence ID" value="OLP54926.1"/>
    <property type="molecule type" value="Genomic_DNA"/>
</dbReference>
<organism evidence="2 3">
    <name type="scientific">Xaviernesmea rhizosphaerae</name>
    <dbReference type="NCBI Taxonomy" id="1672749"/>
    <lineage>
        <taxon>Bacteria</taxon>
        <taxon>Pseudomonadati</taxon>
        <taxon>Pseudomonadota</taxon>
        <taxon>Alphaproteobacteria</taxon>
        <taxon>Hyphomicrobiales</taxon>
        <taxon>Rhizobiaceae</taxon>
        <taxon>Rhizobium/Agrobacterium group</taxon>
        <taxon>Xaviernesmea</taxon>
    </lineage>
</organism>
<comment type="caution">
    <text evidence="2">The sequence shown here is derived from an EMBL/GenBank/DDBJ whole genome shotgun (WGS) entry which is preliminary data.</text>
</comment>
<reference evidence="2 3" key="1">
    <citation type="submission" date="2016-09" db="EMBL/GenBank/DDBJ databases">
        <title>Rhizobium sp. nov., a novel species isolated from the rice rhizosphere.</title>
        <authorList>
            <person name="Zhao J."/>
            <person name="Zhang X."/>
        </authorList>
    </citation>
    <scope>NUCLEOTIDE SEQUENCE [LARGE SCALE GENOMIC DNA]</scope>
    <source>
        <strain evidence="2 3">MH17</strain>
    </source>
</reference>
<dbReference type="SUPFAM" id="SSF160935">
    <property type="entry name" value="VPA0735-like"/>
    <property type="match status" value="1"/>
</dbReference>
<dbReference type="PANTHER" id="PTHR36509">
    <property type="entry name" value="BLL3101 PROTEIN"/>
    <property type="match status" value="1"/>
</dbReference>
<evidence type="ECO:0000259" key="1">
    <source>
        <dbReference type="Pfam" id="PF06742"/>
    </source>
</evidence>
<dbReference type="InterPro" id="IPR037049">
    <property type="entry name" value="DUF1214_C_sf"/>
</dbReference>
<dbReference type="PIRSF" id="PIRSF009471">
    <property type="entry name" value="UCP009471"/>
    <property type="match status" value="1"/>
</dbReference>
<dbReference type="AlphaFoldDB" id="A0A1Q9AI94"/>